<keyword evidence="4" id="KW-1185">Reference proteome</keyword>
<dbReference type="KEGG" id="ehx:EMIHUDRAFT_464789"/>
<dbReference type="eggNOG" id="ENOG502QSG1">
    <property type="taxonomic scope" value="Eukaryota"/>
</dbReference>
<evidence type="ECO:0000256" key="1">
    <source>
        <dbReference type="SAM" id="MobiDB-lite"/>
    </source>
</evidence>
<evidence type="ECO:0000313" key="4">
    <source>
        <dbReference type="Proteomes" id="UP000013827"/>
    </source>
</evidence>
<dbReference type="RefSeq" id="XP_005765377.1">
    <property type="nucleotide sequence ID" value="XM_005765320.1"/>
</dbReference>
<dbReference type="HOGENOM" id="CLU_009515_0_1_1"/>
<name>A0A0D3INW3_EMIH1</name>
<accession>A0A0D3INW3</accession>
<feature type="region of interest" description="Disordered" evidence="1">
    <location>
        <begin position="651"/>
        <end position="678"/>
    </location>
</feature>
<organism evidence="3 4">
    <name type="scientific">Emiliania huxleyi (strain CCMP1516)</name>
    <dbReference type="NCBI Taxonomy" id="280463"/>
    <lineage>
        <taxon>Eukaryota</taxon>
        <taxon>Haptista</taxon>
        <taxon>Haptophyta</taxon>
        <taxon>Prymnesiophyceae</taxon>
        <taxon>Isochrysidales</taxon>
        <taxon>Noelaerhabdaceae</taxon>
        <taxon>Emiliania</taxon>
    </lineage>
</organism>
<feature type="transmembrane region" description="Helical" evidence="2">
    <location>
        <begin position="264"/>
        <end position="283"/>
    </location>
</feature>
<evidence type="ECO:0000256" key="2">
    <source>
        <dbReference type="SAM" id="Phobius"/>
    </source>
</evidence>
<feature type="transmembrane region" description="Helical" evidence="2">
    <location>
        <begin position="223"/>
        <end position="243"/>
    </location>
</feature>
<dbReference type="AlphaFoldDB" id="A0A0D3INW3"/>
<keyword evidence="2" id="KW-1133">Transmembrane helix</keyword>
<feature type="transmembrane region" description="Helical" evidence="2">
    <location>
        <begin position="327"/>
        <end position="349"/>
    </location>
</feature>
<dbReference type="SUPFAM" id="SSF51126">
    <property type="entry name" value="Pectin lyase-like"/>
    <property type="match status" value="1"/>
</dbReference>
<dbReference type="PaxDb" id="2903-EOD12948"/>
<dbReference type="EnsemblProtists" id="EOD12948">
    <property type="protein sequence ID" value="EOD12948"/>
    <property type="gene ID" value="EMIHUDRAFT_464789"/>
</dbReference>
<dbReference type="GeneID" id="17259099"/>
<keyword evidence="2" id="KW-0812">Transmembrane</keyword>
<feature type="transmembrane region" description="Helical" evidence="2">
    <location>
        <begin position="437"/>
        <end position="460"/>
    </location>
</feature>
<reference evidence="4" key="1">
    <citation type="journal article" date="2013" name="Nature">
        <title>Pan genome of the phytoplankton Emiliania underpins its global distribution.</title>
        <authorList>
            <person name="Read B.A."/>
            <person name="Kegel J."/>
            <person name="Klute M.J."/>
            <person name="Kuo A."/>
            <person name="Lefebvre S.C."/>
            <person name="Maumus F."/>
            <person name="Mayer C."/>
            <person name="Miller J."/>
            <person name="Monier A."/>
            <person name="Salamov A."/>
            <person name="Young J."/>
            <person name="Aguilar M."/>
            <person name="Claverie J.M."/>
            <person name="Frickenhaus S."/>
            <person name="Gonzalez K."/>
            <person name="Herman E.K."/>
            <person name="Lin Y.C."/>
            <person name="Napier J."/>
            <person name="Ogata H."/>
            <person name="Sarno A.F."/>
            <person name="Shmutz J."/>
            <person name="Schroeder D."/>
            <person name="de Vargas C."/>
            <person name="Verret F."/>
            <person name="von Dassow P."/>
            <person name="Valentin K."/>
            <person name="Van de Peer Y."/>
            <person name="Wheeler G."/>
            <person name="Dacks J.B."/>
            <person name="Delwiche C.F."/>
            <person name="Dyhrman S.T."/>
            <person name="Glockner G."/>
            <person name="John U."/>
            <person name="Richards T."/>
            <person name="Worden A.Z."/>
            <person name="Zhang X."/>
            <person name="Grigoriev I.V."/>
            <person name="Allen A.E."/>
            <person name="Bidle K."/>
            <person name="Borodovsky M."/>
            <person name="Bowler C."/>
            <person name="Brownlee C."/>
            <person name="Cock J.M."/>
            <person name="Elias M."/>
            <person name="Gladyshev V.N."/>
            <person name="Groth M."/>
            <person name="Guda C."/>
            <person name="Hadaegh A."/>
            <person name="Iglesias-Rodriguez M.D."/>
            <person name="Jenkins J."/>
            <person name="Jones B.M."/>
            <person name="Lawson T."/>
            <person name="Leese F."/>
            <person name="Lindquist E."/>
            <person name="Lobanov A."/>
            <person name="Lomsadze A."/>
            <person name="Malik S.B."/>
            <person name="Marsh M.E."/>
            <person name="Mackinder L."/>
            <person name="Mock T."/>
            <person name="Mueller-Roeber B."/>
            <person name="Pagarete A."/>
            <person name="Parker M."/>
            <person name="Probert I."/>
            <person name="Quesneville H."/>
            <person name="Raines C."/>
            <person name="Rensing S.A."/>
            <person name="Riano-Pachon D.M."/>
            <person name="Richier S."/>
            <person name="Rokitta S."/>
            <person name="Shiraiwa Y."/>
            <person name="Soanes D.M."/>
            <person name="van der Giezen M."/>
            <person name="Wahlund T.M."/>
            <person name="Williams B."/>
            <person name="Wilson W."/>
            <person name="Wolfe G."/>
            <person name="Wurch L.L."/>
        </authorList>
    </citation>
    <scope>NUCLEOTIDE SEQUENCE</scope>
</reference>
<dbReference type="InterPro" id="IPR011050">
    <property type="entry name" value="Pectin_lyase_fold/virulence"/>
</dbReference>
<keyword evidence="2" id="KW-0472">Membrane</keyword>
<dbReference type="Proteomes" id="UP000013827">
    <property type="component" value="Unassembled WGS sequence"/>
</dbReference>
<protein>
    <recommendedName>
        <fullName evidence="5">TIR domain-containing protein</fullName>
    </recommendedName>
</protein>
<evidence type="ECO:0008006" key="5">
    <source>
        <dbReference type="Google" id="ProtNLM"/>
    </source>
</evidence>
<sequence length="923" mass="100344">MPPSIPGSFSATSEQVLRLLVEEASSDVSIFLPPGEDIKLGSYIGCSSEVKITIFSDGDGATLDGQGTTGLFVLRRGCSLSLRGVTLVNASAAEGFSGIIDAMYAGDITLVDSIVIGSRTTARGGAIQAHAGGSVSLINSTFKDCAAADGDLAQLESEVGFQPKVKILLGFYQISSTLSGVYGVHLENTSLAQRWLYFVRQFEINPVGLVFPGSCLGSMRVQLLIGSLWPFVAGTAVALAIIAHEMATYRSVRSALDHAKGRMLWWMILILYLVLPSVSRSIFSAKSCQSFVYDDTTEDRISYLRADLTTTCNRGPNWTDGSNELEAYFWSFFILWPVLVPCCFLALLLSIRSAVRAQRASRLSRATAFLWRDYTSRCLFWEVLDLLRKIFLTSMVLFIDSEFGSSKLERSIVAATVSAMYLAILALARPYRRADDLYLACLSSLLLTCCFISGIVVQLCDSNVYENMCFNLIGFASADGAIAFVIALTIAMLAVSLAVVAVAAANAATAPTIRLVSSGREPLRDGFTLGEGLQWHLFLSHVWSTGQDAVAVIKNQLRRLLPGIQVFLDVDNLQRIGDLEAYIGRSQVVLIFLSRGCLRSKARDTRPPPCHTSLASLTLTSPAQNCLREARAALRLGKPLILVHEADPTKGGGTIRARRTTDRDTHAPTTPAELRHPPFPQELRAECPVDLQPDVFDAGWPLVVWQRMEEFQRVSLKMIAEALLLQTPKYRSQPALPLRIPGELQGQALSFPVQPVLWVSTANDGARALAEELRVVFPDIGVTDDAPNATQSDAGEATHMLLYLRDTTWSDELLAEHVKAARARGMPIVMAHENDPDRGGCSFDRFFQSTPDELLSEGLYDALAVACLPGSHRGVSLLLIAKELGGTTAAGARVHSVTRASLVPARRTPTRSKEATALPLEHV</sequence>
<reference evidence="3" key="2">
    <citation type="submission" date="2024-10" db="UniProtKB">
        <authorList>
            <consortium name="EnsemblProtists"/>
        </authorList>
    </citation>
    <scope>IDENTIFICATION</scope>
</reference>
<evidence type="ECO:0000313" key="3">
    <source>
        <dbReference type="EnsemblProtists" id="EOD12948"/>
    </source>
</evidence>
<feature type="transmembrane region" description="Helical" evidence="2">
    <location>
        <begin position="481"/>
        <end position="505"/>
    </location>
</feature>
<proteinExistence type="predicted"/>
<feature type="transmembrane region" description="Helical" evidence="2">
    <location>
        <begin position="412"/>
        <end position="431"/>
    </location>
</feature>